<comment type="caution">
    <text evidence="2">The sequence shown here is derived from an EMBL/GenBank/DDBJ whole genome shotgun (WGS) entry which is preliminary data.</text>
</comment>
<dbReference type="VEuPathDB" id="FungiDB:GWK60_K05929"/>
<accession>A0A0W0C7S7</accession>
<evidence type="ECO:0000313" key="3">
    <source>
        <dbReference type="Proteomes" id="UP000054886"/>
    </source>
</evidence>
<evidence type="ECO:0000256" key="1">
    <source>
        <dbReference type="SAM" id="MobiDB-lite"/>
    </source>
</evidence>
<sequence>MVNAWKVGEIDGRYNLLKQDIDRDGTKLLKITIHMTEALLVPQSSTLKKSLKTYAVKLDSAREQLKSQGFDLQSSDNLINIVMEFLNNLNCYTRNNYKDSKCEMSLHKSDMKITIKLDATIKATINLGFVRLTDEQGLLILLELSHFLSETLWYWSRVCSLIESESNTKNLNNCLIELNRIAEAKESNQIYGRDLAKLFIIREKLLGRQAKLSGMISTRSSKSDELPGEFSEFDSDDMSWRTNSVTPTEILRSEDINELSSQTDKIPSKRVRKEGSIKMESQNLDSNYEEAAISESPKRKKKKFGKIVVSPTKK</sequence>
<evidence type="ECO:0000313" key="2">
    <source>
        <dbReference type="EMBL" id="KTA95695.1"/>
    </source>
</evidence>
<dbReference type="Proteomes" id="UP000054886">
    <property type="component" value="Unassembled WGS sequence"/>
</dbReference>
<dbReference type="EMBL" id="LLZZ01000183">
    <property type="protein sequence ID" value="KTA95695.1"/>
    <property type="molecule type" value="Genomic_DNA"/>
</dbReference>
<proteinExistence type="predicted"/>
<organism evidence="2 3">
    <name type="scientific">Candida glabrata</name>
    <name type="common">Yeast</name>
    <name type="synonym">Torulopsis glabrata</name>
    <dbReference type="NCBI Taxonomy" id="5478"/>
    <lineage>
        <taxon>Eukaryota</taxon>
        <taxon>Fungi</taxon>
        <taxon>Dikarya</taxon>
        <taxon>Ascomycota</taxon>
        <taxon>Saccharomycotina</taxon>
        <taxon>Saccharomycetes</taxon>
        <taxon>Saccharomycetales</taxon>
        <taxon>Saccharomycetaceae</taxon>
        <taxon>Nakaseomyces</taxon>
    </lineage>
</organism>
<dbReference type="VEuPathDB" id="FungiDB:GVI51_K05929"/>
<dbReference type="VEuPathDB" id="FungiDB:B1J91_K06083g"/>
<feature type="region of interest" description="Disordered" evidence="1">
    <location>
        <begin position="258"/>
        <end position="314"/>
    </location>
</feature>
<name>A0A0W0C7S7_CANGB</name>
<protein>
    <submittedName>
        <fullName evidence="2">Uncharacterized protein</fullName>
    </submittedName>
</protein>
<reference evidence="2 3" key="1">
    <citation type="submission" date="2015-10" db="EMBL/GenBank/DDBJ databases">
        <title>Draft genomes sequences of Candida glabrata isolates 1A, 1B, 2A, 2B, 3A and 3B.</title>
        <authorList>
            <person name="Haavelsrud O.E."/>
            <person name="Gaustad P."/>
        </authorList>
    </citation>
    <scope>NUCLEOTIDE SEQUENCE [LARGE SCALE GENOMIC DNA]</scope>
    <source>
        <strain evidence="2">910700640</strain>
    </source>
</reference>
<dbReference type="VEuPathDB" id="FungiDB:CAGL0K06083g"/>
<gene>
    <name evidence="2" type="ORF">AO440_003510</name>
</gene>
<dbReference type="AlphaFoldDB" id="A0A0W0C7S7"/>